<dbReference type="SMART" id="SM00267">
    <property type="entry name" value="GGDEF"/>
    <property type="match status" value="1"/>
</dbReference>
<dbReference type="InterPro" id="IPR000160">
    <property type="entry name" value="GGDEF_dom"/>
</dbReference>
<evidence type="ECO:0000256" key="3">
    <source>
        <dbReference type="SAM" id="Coils"/>
    </source>
</evidence>
<dbReference type="OrthoDB" id="9813903at2"/>
<dbReference type="InterPro" id="IPR050469">
    <property type="entry name" value="Diguanylate_Cyclase"/>
</dbReference>
<dbReference type="PANTHER" id="PTHR45138:SF9">
    <property type="entry name" value="DIGUANYLATE CYCLASE DGCM-RELATED"/>
    <property type="match status" value="1"/>
</dbReference>
<dbReference type="FunFam" id="3.30.70.270:FF:000001">
    <property type="entry name" value="Diguanylate cyclase domain protein"/>
    <property type="match status" value="1"/>
</dbReference>
<evidence type="ECO:0000256" key="1">
    <source>
        <dbReference type="ARBA" id="ARBA00012528"/>
    </source>
</evidence>
<keyword evidence="6" id="KW-1185">Reference proteome</keyword>
<evidence type="ECO:0000256" key="2">
    <source>
        <dbReference type="ARBA" id="ARBA00034247"/>
    </source>
</evidence>
<feature type="coiled-coil region" evidence="3">
    <location>
        <begin position="392"/>
        <end position="426"/>
    </location>
</feature>
<protein>
    <recommendedName>
        <fullName evidence="1">diguanylate cyclase</fullName>
        <ecNumber evidence="1">2.7.7.65</ecNumber>
    </recommendedName>
</protein>
<dbReference type="AlphaFoldDB" id="A0A495VM47"/>
<gene>
    <name evidence="5" type="ORF">DFR40_3008</name>
</gene>
<dbReference type="InterPro" id="IPR029787">
    <property type="entry name" value="Nucleotide_cyclase"/>
</dbReference>
<comment type="caution">
    <text evidence="5">The sequence shown here is derived from an EMBL/GenBank/DDBJ whole genome shotgun (WGS) entry which is preliminary data.</text>
</comment>
<dbReference type="GO" id="GO:0052621">
    <property type="term" value="F:diguanylate cyclase activity"/>
    <property type="evidence" value="ECO:0007669"/>
    <property type="project" value="UniProtKB-EC"/>
</dbReference>
<dbReference type="Pfam" id="PF00990">
    <property type="entry name" value="GGDEF"/>
    <property type="match status" value="1"/>
</dbReference>
<dbReference type="RefSeq" id="WP_121459280.1">
    <property type="nucleotide sequence ID" value="NZ_RBXP01000018.1"/>
</dbReference>
<dbReference type="PROSITE" id="PS50887">
    <property type="entry name" value="GGDEF"/>
    <property type="match status" value="1"/>
</dbReference>
<dbReference type="Proteomes" id="UP000270626">
    <property type="component" value="Unassembled WGS sequence"/>
</dbReference>
<comment type="catalytic activity">
    <reaction evidence="2">
        <text>2 GTP = 3',3'-c-di-GMP + 2 diphosphate</text>
        <dbReference type="Rhea" id="RHEA:24898"/>
        <dbReference type="ChEBI" id="CHEBI:33019"/>
        <dbReference type="ChEBI" id="CHEBI:37565"/>
        <dbReference type="ChEBI" id="CHEBI:58805"/>
        <dbReference type="EC" id="2.7.7.65"/>
    </reaction>
</comment>
<keyword evidence="3" id="KW-0175">Coiled coil</keyword>
<dbReference type="InterPro" id="IPR043128">
    <property type="entry name" value="Rev_trsase/Diguanyl_cyclase"/>
</dbReference>
<feature type="domain" description="GGDEF" evidence="4">
    <location>
        <begin position="457"/>
        <end position="587"/>
    </location>
</feature>
<dbReference type="SUPFAM" id="SSF55073">
    <property type="entry name" value="Nucleotide cyclase"/>
    <property type="match status" value="1"/>
</dbReference>
<accession>A0A495VM47</accession>
<evidence type="ECO:0000259" key="4">
    <source>
        <dbReference type="PROSITE" id="PS50887"/>
    </source>
</evidence>
<organism evidence="5 6">
    <name type="scientific">Azonexus fungiphilus</name>
    <dbReference type="NCBI Taxonomy" id="146940"/>
    <lineage>
        <taxon>Bacteria</taxon>
        <taxon>Pseudomonadati</taxon>
        <taxon>Pseudomonadota</taxon>
        <taxon>Betaproteobacteria</taxon>
        <taxon>Rhodocyclales</taxon>
        <taxon>Azonexaceae</taxon>
        <taxon>Azonexus</taxon>
    </lineage>
</organism>
<dbReference type="EMBL" id="RBXP01000018">
    <property type="protein sequence ID" value="RKT50449.1"/>
    <property type="molecule type" value="Genomic_DNA"/>
</dbReference>
<name>A0A495VM47_9RHOO</name>
<sequence length="587" mass="66048">MSSPATPFEIARDTLKQLAQRRIAPTPDNYQTLYHEIAGTKPSGTDFPERQLRSLAAALPKSSPDQLRLARQLDEAVKAANWEAYQNHLTGFINGLAETQKLAWGELIGDLMRQWQARHPGLTPARKRDSLEHVLAGSASNSDNLFSRLQGLLRAWGQGSENEGNLAVDTEETAKTDSPEPTVAASEPQLLNEIRELFAFTLETAIASQLADSPQLAEDARTLAADVRRARRVDETQAFLARLKRFAFKLELLAEDQQELRKSLLGLMRLLVENITELITDDRWLQGQIEVVREIIDKPLSQRSIDDAERRLKEVLFKQSQLKASLLDAREAIKQMLAGFVDHLADFAGATSDYHDKIEGFAAKISSADDVSQLESVLAEVMRETRNIQINALRSHDELRQTEQKVKEAEARIHELEHELARTSILVRHDQLTGALNRHGLEDMFDKEIARARRHETVLCVALLDIDNFKKLNDSLGHDAGDQALIHLANTCRTTLRPQDTVARYGGEEFVILLPETHIEDATMVLTRLQRELTKNFFLHDNEKVLITFSAGVTQMTEQDNPTSVIKRADEAMYKAKQTGKNRVVSQ</sequence>
<dbReference type="PANTHER" id="PTHR45138">
    <property type="entry name" value="REGULATORY COMPONENTS OF SENSORY TRANSDUCTION SYSTEM"/>
    <property type="match status" value="1"/>
</dbReference>
<proteinExistence type="predicted"/>
<dbReference type="EC" id="2.7.7.65" evidence="1"/>
<dbReference type="CDD" id="cd01949">
    <property type="entry name" value="GGDEF"/>
    <property type="match status" value="1"/>
</dbReference>
<reference evidence="5 6" key="1">
    <citation type="submission" date="2018-10" db="EMBL/GenBank/DDBJ databases">
        <title>Genomic Encyclopedia of Type Strains, Phase IV (KMG-IV): sequencing the most valuable type-strain genomes for metagenomic binning, comparative biology and taxonomic classification.</title>
        <authorList>
            <person name="Goeker M."/>
        </authorList>
    </citation>
    <scope>NUCLEOTIDE SEQUENCE [LARGE SCALE GENOMIC DNA]</scope>
    <source>
        <strain evidence="5 6">DSM 23841</strain>
    </source>
</reference>
<dbReference type="Gene3D" id="3.30.70.270">
    <property type="match status" value="1"/>
</dbReference>
<evidence type="ECO:0000313" key="6">
    <source>
        <dbReference type="Proteomes" id="UP000270626"/>
    </source>
</evidence>
<evidence type="ECO:0000313" key="5">
    <source>
        <dbReference type="EMBL" id="RKT50449.1"/>
    </source>
</evidence>
<dbReference type="NCBIfam" id="TIGR00254">
    <property type="entry name" value="GGDEF"/>
    <property type="match status" value="1"/>
</dbReference>